<proteinExistence type="predicted"/>
<dbReference type="EMBL" id="MLBF01000012">
    <property type="protein sequence ID" value="OLN32022.1"/>
    <property type="molecule type" value="Genomic_DNA"/>
</dbReference>
<reference evidence="1 2" key="1">
    <citation type="submission" date="2016-09" db="EMBL/GenBank/DDBJ databases">
        <title>Complete genome of Desulfosporosinus sp. OL.</title>
        <authorList>
            <person name="Mardanov A."/>
            <person name="Beletsky A."/>
            <person name="Panova A."/>
            <person name="Karnachuk O."/>
            <person name="Ravin N."/>
        </authorList>
    </citation>
    <scope>NUCLEOTIDE SEQUENCE [LARGE SCALE GENOMIC DNA]</scope>
    <source>
        <strain evidence="1 2">OL</strain>
    </source>
</reference>
<dbReference type="RefSeq" id="WP_075364754.1">
    <property type="nucleotide sequence ID" value="NZ_MLBF01000012.1"/>
</dbReference>
<evidence type="ECO:0000313" key="1">
    <source>
        <dbReference type="EMBL" id="OLN32022.1"/>
    </source>
</evidence>
<name>A0A1Q8QXF0_9FIRM</name>
<sequence length="536" mass="63326">MGITKLEFLEGFEQRMQLVAAIDSIINRLNRKMEFERLFGPGQLDNIILSILVFIMERTLTEDEDCTMDSIANFVAQIIPEYSLNLSSEVIRKLTEYIIKDILQNGGEARYYPVMKYGQGMEQLRIRLIDDKLIDDQRGYVLNYQLTDQGYDLLFRTKEVEQEISFTIEELKLRELIKRKNYKKAIGQSANLVQMIRQKKNDIRQFVQKVRENIYDVNIEEFERLVSSTYTLLEEEYGMMNEIRVMIVLSEERLKEEEDTRGALDEQMTKARSEIAVIRRNINLTISEQKELILERLSLSRIYKETIADSFALSRARYYDLEQMILKPLEKCEENNISSLWQLLNPLFKPNPDRTLNLLTLFDRQARLKQEEEVTQSIVVEELSEDTELRRISKINDSNIEFIRSILEFADRKRESFRFGELFHDLESNENVFQELTADDLIFKTMLKLYDLQVIDINKWKTQQEDVVANATGELDVSYCLYRLEYTQPDLFGIKKLEISKPDEQLFEQEIETHIGEEMFSRRIAISDFRIEVSFG</sequence>
<gene>
    <name evidence="1" type="ORF">DSOL_2115</name>
</gene>
<comment type="caution">
    <text evidence="1">The sequence shown here is derived from an EMBL/GenBank/DDBJ whole genome shotgun (WGS) entry which is preliminary data.</text>
</comment>
<dbReference type="Proteomes" id="UP000186102">
    <property type="component" value="Unassembled WGS sequence"/>
</dbReference>
<evidence type="ECO:0008006" key="3">
    <source>
        <dbReference type="Google" id="ProtNLM"/>
    </source>
</evidence>
<evidence type="ECO:0000313" key="2">
    <source>
        <dbReference type="Proteomes" id="UP000186102"/>
    </source>
</evidence>
<dbReference type="OrthoDB" id="1643270at2"/>
<protein>
    <recommendedName>
        <fullName evidence="3">Replicative DNA helicase</fullName>
    </recommendedName>
</protein>
<accession>A0A1Q8QXF0</accession>
<organism evidence="1 2">
    <name type="scientific">Desulfosporosinus metallidurans</name>
    <dbReference type="NCBI Taxonomy" id="1888891"/>
    <lineage>
        <taxon>Bacteria</taxon>
        <taxon>Bacillati</taxon>
        <taxon>Bacillota</taxon>
        <taxon>Clostridia</taxon>
        <taxon>Eubacteriales</taxon>
        <taxon>Desulfitobacteriaceae</taxon>
        <taxon>Desulfosporosinus</taxon>
    </lineage>
</organism>
<dbReference type="STRING" id="1888891.DSOL_2115"/>
<keyword evidence="2" id="KW-1185">Reference proteome</keyword>
<dbReference type="AlphaFoldDB" id="A0A1Q8QXF0"/>